<evidence type="ECO:0000256" key="5">
    <source>
        <dbReference type="ARBA" id="ARBA00004496"/>
    </source>
</evidence>
<evidence type="ECO:0000256" key="11">
    <source>
        <dbReference type="ARBA" id="ARBA00022801"/>
    </source>
</evidence>
<dbReference type="AlphaFoldDB" id="A0A6F9DRX9"/>
<feature type="binding site" evidence="15">
    <location>
        <position position="101"/>
    </location>
    <ligand>
        <name>substrate</name>
    </ligand>
</feature>
<evidence type="ECO:0000256" key="2">
    <source>
        <dbReference type="ARBA" id="ARBA00001913"/>
    </source>
</evidence>
<feature type="binding site" evidence="15">
    <location>
        <position position="154"/>
    </location>
    <ligand>
        <name>a divalent metal cation</name>
        <dbReference type="ChEBI" id="CHEBI:60240"/>
    </ligand>
</feature>
<feature type="binding site" evidence="15">
    <location>
        <position position="103"/>
    </location>
    <ligand>
        <name>substrate</name>
    </ligand>
</feature>
<dbReference type="GO" id="GO:0019853">
    <property type="term" value="P:L-ascorbic acid biosynthetic process"/>
    <property type="evidence" value="ECO:0007669"/>
    <property type="project" value="TreeGrafter"/>
</dbReference>
<gene>
    <name evidence="17" type="primary">Sec16b</name>
</gene>
<dbReference type="Gene3D" id="2.120.10.30">
    <property type="entry name" value="TolB, C-terminal domain"/>
    <property type="match status" value="1"/>
</dbReference>
<comment type="subcellular location">
    <subcellularLocation>
        <location evidence="5">Cytoplasm</location>
    </subcellularLocation>
</comment>
<comment type="cofactor">
    <cofactor evidence="4">
        <name>Mg(2+)</name>
        <dbReference type="ChEBI" id="CHEBI:18420"/>
    </cofactor>
</comment>
<keyword evidence="10 15" id="KW-0479">Metal-binding</keyword>
<evidence type="ECO:0000259" key="16">
    <source>
        <dbReference type="Pfam" id="PF08450"/>
    </source>
</evidence>
<evidence type="ECO:0000256" key="12">
    <source>
        <dbReference type="ARBA" id="ARBA00022837"/>
    </source>
</evidence>
<proteinExistence type="evidence at transcript level"/>
<dbReference type="PANTHER" id="PTHR10907:SF47">
    <property type="entry name" value="REGUCALCIN"/>
    <property type="match status" value="1"/>
</dbReference>
<dbReference type="EC" id="3.1.1.17" evidence="7"/>
<comment type="cofactor">
    <cofactor evidence="15">
        <name>Zn(2+)</name>
        <dbReference type="ChEBI" id="CHEBI:29105"/>
    </cofactor>
    <text evidence="15">Binds 1 divalent metal cation per subunit.</text>
</comment>
<sequence>MTGKVTIVREFDCSLGEGPHWDDVSQTLLFVDINKAAVHRWNPANNQMKSIYLPDSTVGAVVPREKGGLVIAAAHRFAFVDEETGATETIKEANLEFPQSRFNDGKCDPAGRFWAGTMGNEKEPGKPRRNEGALYCLQKDKSVTKHVAPVDISNGLSWTADKTVMYYCDSLRFCIDAYDYNIANGEMTNQRVVYKFNREEEGVPDGHCIDADDNIWVAMFFTGQVIKIDPRAGKKLQTIKVSDVAVKTTSVCFGGRNLDEMYVTSARNPSVNKVDGDTSGGLFKITELGAKGLQANIYEG</sequence>
<name>A0A6F9DRX9_9ASCI</name>
<dbReference type="InterPro" id="IPR013658">
    <property type="entry name" value="SGL"/>
</dbReference>
<dbReference type="GO" id="GO:0005737">
    <property type="term" value="C:cytoplasm"/>
    <property type="evidence" value="ECO:0007669"/>
    <property type="project" value="UniProtKB-SubCell"/>
</dbReference>
<keyword evidence="12" id="KW-0106">Calcium</keyword>
<evidence type="ECO:0000256" key="9">
    <source>
        <dbReference type="ARBA" id="ARBA00022490"/>
    </source>
</evidence>
<dbReference type="InterPro" id="IPR005511">
    <property type="entry name" value="SMP-30"/>
</dbReference>
<comment type="similarity">
    <text evidence="6">Belongs to the SMP-30/CGR1 family.</text>
</comment>
<dbReference type="InterPro" id="IPR011042">
    <property type="entry name" value="6-blade_b-propeller_TolB-like"/>
</dbReference>
<organism evidence="17">
    <name type="scientific">Phallusia mammillata</name>
    <dbReference type="NCBI Taxonomy" id="59560"/>
    <lineage>
        <taxon>Eukaryota</taxon>
        <taxon>Metazoa</taxon>
        <taxon>Chordata</taxon>
        <taxon>Tunicata</taxon>
        <taxon>Ascidiacea</taxon>
        <taxon>Phlebobranchia</taxon>
        <taxon>Ascidiidae</taxon>
        <taxon>Phallusia</taxon>
    </lineage>
</organism>
<dbReference type="PRINTS" id="PR01791">
    <property type="entry name" value="REGUCALCIN"/>
</dbReference>
<evidence type="ECO:0000313" key="17">
    <source>
        <dbReference type="EMBL" id="CAB3265931.1"/>
    </source>
</evidence>
<dbReference type="InterPro" id="IPR008367">
    <property type="entry name" value="Regucalcin"/>
</dbReference>
<dbReference type="EMBL" id="LR790069">
    <property type="protein sequence ID" value="CAB3265931.1"/>
    <property type="molecule type" value="mRNA"/>
</dbReference>
<evidence type="ECO:0000256" key="14">
    <source>
        <dbReference type="PIRSR" id="PIRSR605511-1"/>
    </source>
</evidence>
<keyword evidence="11" id="KW-0378">Hydrolase</keyword>
<dbReference type="GO" id="GO:0030234">
    <property type="term" value="F:enzyme regulator activity"/>
    <property type="evidence" value="ECO:0007669"/>
    <property type="project" value="InterPro"/>
</dbReference>
<keyword evidence="9" id="KW-0963">Cytoplasm</keyword>
<reference evidence="17" key="1">
    <citation type="submission" date="2020-04" db="EMBL/GenBank/DDBJ databases">
        <authorList>
            <person name="Neveu A P."/>
        </authorList>
    </citation>
    <scope>NUCLEOTIDE SEQUENCE</scope>
    <source>
        <tissue evidence="17">Whole embryo</tissue>
    </source>
</reference>
<accession>A0A6F9DRX9</accession>
<evidence type="ECO:0000256" key="10">
    <source>
        <dbReference type="ARBA" id="ARBA00022723"/>
    </source>
</evidence>
<evidence type="ECO:0000256" key="15">
    <source>
        <dbReference type="PIRSR" id="PIRSR605511-2"/>
    </source>
</evidence>
<feature type="domain" description="SMP-30/Gluconolactonase/LRE-like region" evidence="16">
    <location>
        <begin position="15"/>
        <end position="267"/>
    </location>
</feature>
<comment type="cofactor">
    <cofactor evidence="3">
        <name>Mn(2+)</name>
        <dbReference type="ChEBI" id="CHEBI:29035"/>
    </cofactor>
</comment>
<protein>
    <recommendedName>
        <fullName evidence="8">Regucalcin</fullName>
        <ecNumber evidence="7">3.1.1.17</ecNumber>
    </recommendedName>
    <alternativeName>
        <fullName evidence="13">Gluconolactonase</fullName>
    </alternativeName>
</protein>
<dbReference type="PANTHER" id="PTHR10907">
    <property type="entry name" value="REGUCALCIN"/>
    <property type="match status" value="1"/>
</dbReference>
<feature type="active site" description="Proton donor/acceptor" evidence="14">
    <location>
        <position position="205"/>
    </location>
</feature>
<feature type="binding site" evidence="15">
    <location>
        <position position="205"/>
    </location>
    <ligand>
        <name>a divalent metal cation</name>
        <dbReference type="ChEBI" id="CHEBI:60240"/>
    </ligand>
</feature>
<evidence type="ECO:0000256" key="4">
    <source>
        <dbReference type="ARBA" id="ARBA00001946"/>
    </source>
</evidence>
<dbReference type="SUPFAM" id="SSF63829">
    <property type="entry name" value="Calcium-dependent phosphotriesterase"/>
    <property type="match status" value="1"/>
</dbReference>
<dbReference type="GO" id="GO:0005509">
    <property type="term" value="F:calcium ion binding"/>
    <property type="evidence" value="ECO:0007669"/>
    <property type="project" value="InterPro"/>
</dbReference>
<comment type="cofactor">
    <cofactor evidence="2">
        <name>Ca(2+)</name>
        <dbReference type="ChEBI" id="CHEBI:29108"/>
    </cofactor>
</comment>
<feature type="binding site" evidence="15">
    <location>
        <position position="17"/>
    </location>
    <ligand>
        <name>a divalent metal cation</name>
        <dbReference type="ChEBI" id="CHEBI:60240"/>
    </ligand>
</feature>
<evidence type="ECO:0000256" key="3">
    <source>
        <dbReference type="ARBA" id="ARBA00001936"/>
    </source>
</evidence>
<keyword evidence="15" id="KW-0862">Zinc</keyword>
<feature type="binding site" evidence="15">
    <location>
        <position position="121"/>
    </location>
    <ligand>
        <name>substrate</name>
    </ligand>
</feature>
<dbReference type="FunFam" id="2.120.10.30:FF:000027">
    <property type="entry name" value="Regucalcin homologue"/>
    <property type="match status" value="1"/>
</dbReference>
<dbReference type="Pfam" id="PF08450">
    <property type="entry name" value="SGL"/>
    <property type="match status" value="1"/>
</dbReference>
<evidence type="ECO:0000256" key="13">
    <source>
        <dbReference type="ARBA" id="ARBA00032464"/>
    </source>
</evidence>
<evidence type="ECO:0000256" key="8">
    <source>
        <dbReference type="ARBA" id="ARBA00016808"/>
    </source>
</evidence>
<evidence type="ECO:0000256" key="6">
    <source>
        <dbReference type="ARBA" id="ARBA00008853"/>
    </source>
</evidence>
<evidence type="ECO:0000256" key="7">
    <source>
        <dbReference type="ARBA" id="ARBA00013227"/>
    </source>
</evidence>
<dbReference type="PRINTS" id="PR01790">
    <property type="entry name" value="SMP30FAMILY"/>
</dbReference>
<evidence type="ECO:0000256" key="1">
    <source>
        <dbReference type="ARBA" id="ARBA00001589"/>
    </source>
</evidence>
<comment type="catalytic activity">
    <reaction evidence="1">
        <text>D-glucono-1,5-lactone + H2O = D-gluconate + H(+)</text>
        <dbReference type="Rhea" id="RHEA:10440"/>
        <dbReference type="ChEBI" id="CHEBI:15377"/>
        <dbReference type="ChEBI" id="CHEBI:15378"/>
        <dbReference type="ChEBI" id="CHEBI:16217"/>
        <dbReference type="ChEBI" id="CHEBI:18391"/>
        <dbReference type="EC" id="3.1.1.17"/>
    </reaction>
</comment>
<dbReference type="GO" id="GO:0004341">
    <property type="term" value="F:gluconolactonase activity"/>
    <property type="evidence" value="ECO:0007669"/>
    <property type="project" value="UniProtKB-EC"/>
</dbReference>